<dbReference type="Pfam" id="PF02894">
    <property type="entry name" value="GFO_IDH_MocA_C"/>
    <property type="match status" value="1"/>
</dbReference>
<protein>
    <submittedName>
        <fullName evidence="3">Gfo/Idh/MocA family oxidoreductase</fullName>
    </submittedName>
</protein>
<gene>
    <name evidence="3" type="ORF">SNE35_14460</name>
</gene>
<dbReference type="SUPFAM" id="SSF51735">
    <property type="entry name" value="NAD(P)-binding Rossmann-fold domains"/>
    <property type="match status" value="1"/>
</dbReference>
<sequence length="373" mass="41251">MNTTITRYGIIGCGSMGREHIENIKALPGALVTAVADTHQPSIDAALALLPFSPPKAFADHRELLASGLCDAVVIATPNFTHIQMMRDALATDLHILVEKPLVTKIEDGVEMMRLAEGRKGLVWVAQEYRYMPPVAEMIRMAHQGAVGTMHQVAIREHREPFYPKVGDWNRFSANTGGTLVEKCCHYFNLMDLILQEKPKRVFASGGQRVNHLDESYGGKRPDILDSAFVIVEYPSGARASLDLCMFAENSVDNEQIVIVGDEGKLESLLPSLTLRYGRREDWGRREVWGQPSGSGKGVSVRRVWDTNIKYAGQHFGASYIEHQHFLDAVRNGKPAQITLEEGLRSVATGLAAHRSIELGRAVELSEVLPSGW</sequence>
<dbReference type="SUPFAM" id="SSF55347">
    <property type="entry name" value="Glyceraldehyde-3-phosphate dehydrogenase-like, C-terminal domain"/>
    <property type="match status" value="1"/>
</dbReference>
<evidence type="ECO:0000313" key="3">
    <source>
        <dbReference type="EMBL" id="MDY0745719.1"/>
    </source>
</evidence>
<dbReference type="Pfam" id="PF01408">
    <property type="entry name" value="GFO_IDH_MocA"/>
    <property type="match status" value="1"/>
</dbReference>
<dbReference type="EMBL" id="JAXCLA010000004">
    <property type="protein sequence ID" value="MDY0745719.1"/>
    <property type="molecule type" value="Genomic_DNA"/>
</dbReference>
<accession>A0ABU5DHT9</accession>
<feature type="domain" description="Gfo/Idh/MocA-like oxidoreductase C-terminal" evidence="2">
    <location>
        <begin position="143"/>
        <end position="365"/>
    </location>
</feature>
<organism evidence="3 4">
    <name type="scientific">Roseateles agri</name>
    <dbReference type="NCBI Taxonomy" id="3098619"/>
    <lineage>
        <taxon>Bacteria</taxon>
        <taxon>Pseudomonadati</taxon>
        <taxon>Pseudomonadota</taxon>
        <taxon>Betaproteobacteria</taxon>
        <taxon>Burkholderiales</taxon>
        <taxon>Sphaerotilaceae</taxon>
        <taxon>Roseateles</taxon>
    </lineage>
</organism>
<dbReference type="PANTHER" id="PTHR43593:SF1">
    <property type="entry name" value="INOSITOL 2-DEHYDROGENASE"/>
    <property type="match status" value="1"/>
</dbReference>
<proteinExistence type="predicted"/>
<comment type="caution">
    <text evidence="3">The sequence shown here is derived from an EMBL/GenBank/DDBJ whole genome shotgun (WGS) entry which is preliminary data.</text>
</comment>
<name>A0ABU5DHT9_9BURK</name>
<evidence type="ECO:0000259" key="1">
    <source>
        <dbReference type="Pfam" id="PF01408"/>
    </source>
</evidence>
<dbReference type="Gene3D" id="3.40.50.720">
    <property type="entry name" value="NAD(P)-binding Rossmann-like Domain"/>
    <property type="match status" value="1"/>
</dbReference>
<dbReference type="Gene3D" id="3.30.360.10">
    <property type="entry name" value="Dihydrodipicolinate Reductase, domain 2"/>
    <property type="match status" value="1"/>
</dbReference>
<dbReference type="InterPro" id="IPR036291">
    <property type="entry name" value="NAD(P)-bd_dom_sf"/>
</dbReference>
<feature type="domain" description="Gfo/Idh/MocA-like oxidoreductase N-terminal" evidence="1">
    <location>
        <begin position="7"/>
        <end position="126"/>
    </location>
</feature>
<evidence type="ECO:0000259" key="2">
    <source>
        <dbReference type="Pfam" id="PF02894"/>
    </source>
</evidence>
<keyword evidence="4" id="KW-1185">Reference proteome</keyword>
<evidence type="ECO:0000313" key="4">
    <source>
        <dbReference type="Proteomes" id="UP001285263"/>
    </source>
</evidence>
<dbReference type="InterPro" id="IPR004104">
    <property type="entry name" value="Gfo/Idh/MocA-like_OxRdtase_C"/>
</dbReference>
<dbReference type="InterPro" id="IPR050424">
    <property type="entry name" value="Gfo-Idh-MocA_inositol_DH"/>
</dbReference>
<dbReference type="Proteomes" id="UP001285263">
    <property type="component" value="Unassembled WGS sequence"/>
</dbReference>
<dbReference type="InterPro" id="IPR000683">
    <property type="entry name" value="Gfo/Idh/MocA-like_OxRdtase_N"/>
</dbReference>
<dbReference type="PANTHER" id="PTHR43593">
    <property type="match status" value="1"/>
</dbReference>
<dbReference type="RefSeq" id="WP_320423613.1">
    <property type="nucleotide sequence ID" value="NZ_JAXCLA010000004.1"/>
</dbReference>
<reference evidence="3 4" key="1">
    <citation type="submission" date="2023-11" db="EMBL/GenBank/DDBJ databases">
        <title>Paucibacter sp. nov., isolated from fresh soil in Korea.</title>
        <authorList>
            <person name="Le N.T.T."/>
        </authorList>
    </citation>
    <scope>NUCLEOTIDE SEQUENCE [LARGE SCALE GENOMIC DNA]</scope>
    <source>
        <strain evidence="3 4">R3-3</strain>
    </source>
</reference>